<dbReference type="InterPro" id="IPR005616">
    <property type="entry name" value="CcmH/CycL/Ccl2/NrfF_N"/>
</dbReference>
<sequence length="155" mass="16937">MIRLAVLLSVLWLAAPALAADPSEMLKDPALEKRAHTLGKELRCLVCQSESIEDSNADLAKDLRIIVREQIGKGASDEQVKKFVVDRYGDYVLLNPPFKGATLVLWLGPFGLLAVSLVAAWAFFRRRAKGQAPAGSAPLSDAEKRRLEALLKDGK</sequence>
<dbReference type="PANTHER" id="PTHR47870">
    <property type="entry name" value="CYTOCHROME C-TYPE BIOGENESIS PROTEIN CCMH"/>
    <property type="match status" value="1"/>
</dbReference>
<evidence type="ECO:0000256" key="7">
    <source>
        <dbReference type="RuleBase" id="RU364112"/>
    </source>
</evidence>
<keyword evidence="2 7" id="KW-0349">Heme</keyword>
<dbReference type="Proteomes" id="UP000078543">
    <property type="component" value="Unassembled WGS sequence"/>
</dbReference>
<dbReference type="STRING" id="1437059.A6A05_02015"/>
<feature type="domain" description="CcmH/CycL/Ccl2/NrfF N-terminal" evidence="8">
    <location>
        <begin position="8"/>
        <end position="151"/>
    </location>
</feature>
<dbReference type="InterPro" id="IPR038297">
    <property type="entry name" value="CcmH/CycL/NrfF/Ccl2_sf"/>
</dbReference>
<dbReference type="Gene3D" id="1.10.8.640">
    <property type="entry name" value="Cytochrome C biogenesis protein"/>
    <property type="match status" value="1"/>
</dbReference>
<name>A0A178MMT8_9PROT</name>
<feature type="signal peptide" evidence="7">
    <location>
        <begin position="1"/>
        <end position="19"/>
    </location>
</feature>
<dbReference type="OrthoDB" id="9804975at2"/>
<gene>
    <name evidence="9" type="ORF">A6A05_02015</name>
</gene>
<reference evidence="9 10" key="1">
    <citation type="submission" date="2016-04" db="EMBL/GenBank/DDBJ databases">
        <title>Draft genome sequence of freshwater magnetotactic bacteria Magnetospirillum marisnigri SP-1 and Magnetospirillum moscoviense BB-1.</title>
        <authorList>
            <person name="Koziaeva V."/>
            <person name="Dziuba M.V."/>
            <person name="Ivanov T.M."/>
            <person name="Kuznetsov B."/>
            <person name="Grouzdev D.S."/>
        </authorList>
    </citation>
    <scope>NUCLEOTIDE SEQUENCE [LARGE SCALE GENOMIC DNA]</scope>
    <source>
        <strain evidence="9 10">BB-1</strain>
    </source>
</reference>
<dbReference type="AlphaFoldDB" id="A0A178MMT8"/>
<keyword evidence="4 7" id="KW-0732">Signal</keyword>
<keyword evidence="7" id="KW-1133">Transmembrane helix</keyword>
<organism evidence="9 10">
    <name type="scientific">Magnetospirillum moscoviense</name>
    <dbReference type="NCBI Taxonomy" id="1437059"/>
    <lineage>
        <taxon>Bacteria</taxon>
        <taxon>Pseudomonadati</taxon>
        <taxon>Pseudomonadota</taxon>
        <taxon>Alphaproteobacteria</taxon>
        <taxon>Rhodospirillales</taxon>
        <taxon>Rhodospirillaceae</taxon>
        <taxon>Magnetospirillum</taxon>
    </lineage>
</organism>
<keyword evidence="10" id="KW-1185">Reference proteome</keyword>
<dbReference type="GO" id="GO:0046872">
    <property type="term" value="F:metal ion binding"/>
    <property type="evidence" value="ECO:0007669"/>
    <property type="project" value="UniProtKB-KW"/>
</dbReference>
<comment type="function">
    <text evidence="7">Possible subunit of a heme lyase.</text>
</comment>
<dbReference type="Pfam" id="PF03918">
    <property type="entry name" value="CcmH"/>
    <property type="match status" value="1"/>
</dbReference>
<evidence type="ECO:0000256" key="6">
    <source>
        <dbReference type="ARBA" id="ARBA00023004"/>
    </source>
</evidence>
<comment type="similarity">
    <text evidence="1 7">Belongs to the CcmH/CycL/Ccl2/NrfF family.</text>
</comment>
<proteinExistence type="inferred from homology"/>
<keyword evidence="3 7" id="KW-0479">Metal-binding</keyword>
<keyword evidence="7" id="KW-0812">Transmembrane</keyword>
<dbReference type="GO" id="GO:0005886">
    <property type="term" value="C:plasma membrane"/>
    <property type="evidence" value="ECO:0007669"/>
    <property type="project" value="TreeGrafter"/>
</dbReference>
<evidence type="ECO:0000256" key="4">
    <source>
        <dbReference type="ARBA" id="ARBA00022729"/>
    </source>
</evidence>
<dbReference type="CDD" id="cd16378">
    <property type="entry name" value="CcmH_N"/>
    <property type="match status" value="1"/>
</dbReference>
<dbReference type="InterPro" id="IPR051263">
    <property type="entry name" value="C-type_cytochrome_biogenesis"/>
</dbReference>
<dbReference type="GO" id="GO:0017004">
    <property type="term" value="P:cytochrome complex assembly"/>
    <property type="evidence" value="ECO:0007669"/>
    <property type="project" value="UniProtKB-KW"/>
</dbReference>
<dbReference type="EMBL" id="LWQU01000141">
    <property type="protein sequence ID" value="OAN50011.1"/>
    <property type="molecule type" value="Genomic_DNA"/>
</dbReference>
<feature type="transmembrane region" description="Helical" evidence="7">
    <location>
        <begin position="103"/>
        <end position="124"/>
    </location>
</feature>
<keyword evidence="5" id="KW-0201">Cytochrome c-type biogenesis</keyword>
<evidence type="ECO:0000256" key="2">
    <source>
        <dbReference type="ARBA" id="ARBA00022617"/>
    </source>
</evidence>
<dbReference type="RefSeq" id="WP_068500684.1">
    <property type="nucleotide sequence ID" value="NZ_LWQU01000141.1"/>
</dbReference>
<evidence type="ECO:0000256" key="5">
    <source>
        <dbReference type="ARBA" id="ARBA00022748"/>
    </source>
</evidence>
<evidence type="ECO:0000313" key="9">
    <source>
        <dbReference type="EMBL" id="OAN50011.1"/>
    </source>
</evidence>
<dbReference type="PANTHER" id="PTHR47870:SF1">
    <property type="entry name" value="CYTOCHROME C-TYPE BIOGENESIS PROTEIN CCMH"/>
    <property type="match status" value="1"/>
</dbReference>
<evidence type="ECO:0000259" key="8">
    <source>
        <dbReference type="Pfam" id="PF03918"/>
    </source>
</evidence>
<keyword evidence="7" id="KW-0472">Membrane</keyword>
<evidence type="ECO:0000256" key="3">
    <source>
        <dbReference type="ARBA" id="ARBA00022723"/>
    </source>
</evidence>
<accession>A0A178MMT8</accession>
<comment type="caution">
    <text evidence="9">The sequence shown here is derived from an EMBL/GenBank/DDBJ whole genome shotgun (WGS) entry which is preliminary data.</text>
</comment>
<evidence type="ECO:0000313" key="10">
    <source>
        <dbReference type="Proteomes" id="UP000078543"/>
    </source>
</evidence>
<keyword evidence="6 7" id="KW-0408">Iron</keyword>
<protein>
    <recommendedName>
        <fullName evidence="7">Cytochrome c-type biogenesis protein</fullName>
    </recommendedName>
</protein>
<evidence type="ECO:0000256" key="1">
    <source>
        <dbReference type="ARBA" id="ARBA00010342"/>
    </source>
</evidence>
<feature type="chain" id="PRO_5011022864" description="Cytochrome c-type biogenesis protein" evidence="7">
    <location>
        <begin position="20"/>
        <end position="155"/>
    </location>
</feature>